<protein>
    <submittedName>
        <fullName evidence="1">Uncharacterized protein</fullName>
    </submittedName>
</protein>
<dbReference type="EMBL" id="GEEE01012858">
    <property type="protein sequence ID" value="JAP50367.1"/>
    <property type="molecule type" value="Transcribed_RNA"/>
</dbReference>
<sequence>MARDSLRVLSQRVRTVSFDLLLSLIFLEHNQTFRSVHTNWSDGCQEYAGGCGDGDTASGPWKLSRNFENPASSTYLRDDVNFALFIRQQPCQMYLDRFTSSSFQPVTLRGKDFLLF</sequence>
<evidence type="ECO:0000313" key="1">
    <source>
        <dbReference type="EMBL" id="JAP50367.1"/>
    </source>
</evidence>
<dbReference type="AlphaFoldDB" id="A0A0X3PKJ3"/>
<proteinExistence type="predicted"/>
<accession>A0A0X3PKJ3</accession>
<reference evidence="1" key="1">
    <citation type="submission" date="2016-01" db="EMBL/GenBank/DDBJ databases">
        <title>Reference transcriptome for the parasite Schistocephalus solidus: insights into the molecular evolution of parasitism.</title>
        <authorList>
            <person name="Hebert F.O."/>
            <person name="Grambauer S."/>
            <person name="Barber I."/>
            <person name="Landry C.R."/>
            <person name="Aubin-Horth N."/>
        </authorList>
    </citation>
    <scope>NUCLEOTIDE SEQUENCE</scope>
</reference>
<organism evidence="1">
    <name type="scientific">Schistocephalus solidus</name>
    <name type="common">Tapeworm</name>
    <dbReference type="NCBI Taxonomy" id="70667"/>
    <lineage>
        <taxon>Eukaryota</taxon>
        <taxon>Metazoa</taxon>
        <taxon>Spiralia</taxon>
        <taxon>Lophotrochozoa</taxon>
        <taxon>Platyhelminthes</taxon>
        <taxon>Cestoda</taxon>
        <taxon>Eucestoda</taxon>
        <taxon>Diphyllobothriidea</taxon>
        <taxon>Diphyllobothriidae</taxon>
        <taxon>Schistocephalus</taxon>
    </lineage>
</organism>
<name>A0A0X3PKJ3_SCHSO</name>
<gene>
    <name evidence="1" type="ORF">TR127347</name>
</gene>